<accession>A0A8H4PL98</accession>
<dbReference type="EMBL" id="JAAVMX010000008">
    <property type="protein sequence ID" value="KAF4505211.1"/>
    <property type="molecule type" value="Genomic_DNA"/>
</dbReference>
<proteinExistence type="predicted"/>
<evidence type="ECO:0000313" key="1">
    <source>
        <dbReference type="EMBL" id="KAF4505211.1"/>
    </source>
</evidence>
<dbReference type="OrthoDB" id="5350472at2759"/>
<name>A0A8H4PL98_9HYPO</name>
<evidence type="ECO:0000313" key="2">
    <source>
        <dbReference type="Proteomes" id="UP000557566"/>
    </source>
</evidence>
<protein>
    <submittedName>
        <fullName evidence="1">Uncharacterized protein</fullName>
    </submittedName>
</protein>
<gene>
    <name evidence="1" type="ORF">G6O67_007183</name>
</gene>
<organism evidence="1 2">
    <name type="scientific">Ophiocordyceps sinensis</name>
    <dbReference type="NCBI Taxonomy" id="72228"/>
    <lineage>
        <taxon>Eukaryota</taxon>
        <taxon>Fungi</taxon>
        <taxon>Dikarya</taxon>
        <taxon>Ascomycota</taxon>
        <taxon>Pezizomycotina</taxon>
        <taxon>Sordariomycetes</taxon>
        <taxon>Hypocreomycetidae</taxon>
        <taxon>Hypocreales</taxon>
        <taxon>Ophiocordycipitaceae</taxon>
        <taxon>Ophiocordyceps</taxon>
    </lineage>
</organism>
<comment type="caution">
    <text evidence="1">The sequence shown here is derived from an EMBL/GenBank/DDBJ whole genome shotgun (WGS) entry which is preliminary data.</text>
</comment>
<keyword evidence="2" id="KW-1185">Reference proteome</keyword>
<reference evidence="1 2" key="1">
    <citation type="journal article" date="2020" name="Genome Biol. Evol.">
        <title>A new high-quality draft genome assembly of the Chinese cordyceps Ophiocordyceps sinensis.</title>
        <authorList>
            <person name="Shu R."/>
            <person name="Zhang J."/>
            <person name="Meng Q."/>
            <person name="Zhang H."/>
            <person name="Zhou G."/>
            <person name="Li M."/>
            <person name="Wu P."/>
            <person name="Zhao Y."/>
            <person name="Chen C."/>
            <person name="Qin Q."/>
        </authorList>
    </citation>
    <scope>NUCLEOTIDE SEQUENCE [LARGE SCALE GENOMIC DNA]</scope>
    <source>
        <strain evidence="1 2">IOZ07</strain>
    </source>
</reference>
<dbReference type="Proteomes" id="UP000557566">
    <property type="component" value="Unassembled WGS sequence"/>
</dbReference>
<dbReference type="AlphaFoldDB" id="A0A8H4PL98"/>
<sequence>MAAALEPSDAPLLFHRRSMTGELWNLGLNDIYSWLTSVTQRPADWDVDPSQARDFGAIVTELRSISLANGENFNQLPAITPNQHIHRSKNKAWRKILATQSKLLVDGTWRHNGLRKDQGSLAPTLSWWSSCDLLGLLLSAMGPAPDGATEKNFYLPLLALYGRWCHRISGNRGVNGRSQAGAGDPAFVYQCTWNEATRGFFLGASLSGYVCLPFYEVGQWETAVKTARFNLLSSFYALERQGFSVNGTRYPWRFGSSVNIIIDRTTGNQFGNCAETYPFLCMMGGHVQNQAARCRGLALTRDFLPMDAYSQELLLAPAQSPSGYRYLVNPCMNCSFLINTAGGTLQNFWPRV</sequence>